<dbReference type="OMA" id="NIWEANR"/>
<feature type="domain" description="C3H1-type" evidence="3">
    <location>
        <begin position="690"/>
        <end position="717"/>
    </location>
</feature>
<feature type="compositionally biased region" description="Polar residues" evidence="2">
    <location>
        <begin position="676"/>
        <end position="687"/>
    </location>
</feature>
<feature type="compositionally biased region" description="Low complexity" evidence="2">
    <location>
        <begin position="157"/>
        <end position="169"/>
    </location>
</feature>
<feature type="compositionally biased region" description="Polar residues" evidence="2">
    <location>
        <begin position="319"/>
        <end position="336"/>
    </location>
</feature>
<feature type="region of interest" description="Disordered" evidence="2">
    <location>
        <begin position="461"/>
        <end position="508"/>
    </location>
</feature>
<keyword evidence="1" id="KW-0479">Metal-binding</keyword>
<dbReference type="KEGG" id="xtr:101731448"/>
<feature type="compositionally biased region" description="Low complexity" evidence="2">
    <location>
        <begin position="390"/>
        <end position="403"/>
    </location>
</feature>
<dbReference type="PANTHER" id="PTHR35558:SF1">
    <property type="entry name" value="ENDONUCLEASE_EXONUCLEASE_PHOSPHATASE DOMAIN-CONTAINING PROTEIN"/>
    <property type="match status" value="1"/>
</dbReference>
<evidence type="ECO:0000313" key="5">
    <source>
        <dbReference type="RefSeq" id="XP_017946090.1"/>
    </source>
</evidence>
<evidence type="ECO:0000256" key="1">
    <source>
        <dbReference type="PROSITE-ProRule" id="PRU00723"/>
    </source>
</evidence>
<dbReference type="RefSeq" id="XP_017946090.1">
    <property type="nucleotide sequence ID" value="XM_018090601.2"/>
</dbReference>
<dbReference type="OrthoDB" id="9908518at2759"/>
<protein>
    <submittedName>
        <fullName evidence="5">Collagen alpha-1(II) chain</fullName>
    </submittedName>
</protein>
<feature type="compositionally biased region" description="Low complexity" evidence="2">
    <location>
        <begin position="352"/>
        <end position="363"/>
    </location>
</feature>
<dbReference type="PANTHER" id="PTHR35558">
    <property type="entry name" value="SGNH_HYDRO DOMAIN-CONTAINING PROTEIN"/>
    <property type="match status" value="1"/>
</dbReference>
<dbReference type="AGR" id="Xenbase:XB-GENE-29085355"/>
<evidence type="ECO:0000313" key="6">
    <source>
        <dbReference type="Xenbase" id="XB-GENE-29085355"/>
    </source>
</evidence>
<dbReference type="Xenbase" id="XB-GENE-29085355">
    <property type="gene designation" value="LOC101731448"/>
</dbReference>
<dbReference type="GO" id="GO:0005581">
    <property type="term" value="C:collagen trimer"/>
    <property type="evidence" value="ECO:0007669"/>
    <property type="project" value="UniProtKB-KW"/>
</dbReference>
<dbReference type="AlphaFoldDB" id="A0A8J0SQW9"/>
<feature type="zinc finger region" description="C3H1-type" evidence="1">
    <location>
        <begin position="690"/>
        <end position="717"/>
    </location>
</feature>
<evidence type="ECO:0000259" key="3">
    <source>
        <dbReference type="PROSITE" id="PS50103"/>
    </source>
</evidence>
<feature type="region of interest" description="Disordered" evidence="2">
    <location>
        <begin position="664"/>
        <end position="687"/>
    </location>
</feature>
<feature type="compositionally biased region" description="Polar residues" evidence="2">
    <location>
        <begin position="405"/>
        <end position="416"/>
    </location>
</feature>
<sequence length="760" mass="79543">MATNLDEMLARIRAEAERRGDDWLRQFLPSLEDPQPTTPTRRPRRARPPTRLSPSPPVRRRRPTSPSPQPSTSRSSGRSRGTGGKGPTPSTPPTRQKDPDTPTGRPRGGGMATRQRGGGPDARDDDVTGATSGASGTPTRLRRQASTGSREGGSAIRAGQAEAPGPRGARGAGARERRRVGGPVGGEAGAREAAQGGGGETAVAQATGGTAQPQTRSGPAIQQSWAPVATQERGGGMEAAQAAWHAAGADVARSQMGACGPATRLAGAQEMPSMAQAAWVPTRPGPGPTGNPMGAGGLLTATRESGAMAGSPCYRPLQTPGQQAGPTGNGQESQQGWAPAPTGEANRAVPMGAAAGREGATAAHSVAAQGMPPPLCLQQVQGPGNGEGGTPQQQQGITPGAPGRDSTTTNYNNSAGTHVGLQGQGQLTVTSTSSAAAGGGQTGGQTLTDFIDSLRQLLGQWDGKSQTPGGAPSAAAPSTAQVTTAQGSIGGPNSEGNGEKRGDKPVPLSDSAKGHAYICFEGPLGSHLKPEVREKIWKREYVDIFTLLPLERFNIDKFEKGKEHRKEEDEDRRRYRLIPRTFGNWLQAFAILASVVGEKHPEHCSALFCYLDGIWEAHRVYGGLAWLRYDEQFRQRMAVRQDVRWDHRDIGLWMRLMNNKGYQGYGGPGTTGQQPFPNSSSGQTSSPAGAHKKGACWAFNDSQCKWGASCRFKHECSLCAGAHPLSRCFKKGKGTGGKFRDGFGKGPDAGEARSDAPMAK</sequence>
<feature type="region of interest" description="Disordered" evidence="2">
    <location>
        <begin position="17"/>
        <end position="242"/>
    </location>
</feature>
<reference evidence="5" key="1">
    <citation type="submission" date="2025-08" db="UniProtKB">
        <authorList>
            <consortium name="RefSeq"/>
        </authorList>
    </citation>
    <scope>IDENTIFICATION</scope>
    <source>
        <strain evidence="5">Nigerian</strain>
        <tissue evidence="5">Liver and blood</tissue>
    </source>
</reference>
<name>A0A8J0SQW9_XENTR</name>
<feature type="compositionally biased region" description="Low complexity" evidence="2">
    <location>
        <begin position="201"/>
        <end position="216"/>
    </location>
</feature>
<proteinExistence type="predicted"/>
<evidence type="ECO:0000256" key="2">
    <source>
        <dbReference type="SAM" id="MobiDB-lite"/>
    </source>
</evidence>
<dbReference type="Proteomes" id="UP000008143">
    <property type="component" value="Chromosome 9"/>
</dbReference>
<dbReference type="PROSITE" id="PS50103">
    <property type="entry name" value="ZF_C3H1"/>
    <property type="match status" value="1"/>
</dbReference>
<feature type="compositionally biased region" description="Low complexity" evidence="2">
    <location>
        <begin position="465"/>
        <end position="486"/>
    </location>
</feature>
<keyword evidence="1" id="KW-0862">Zinc</keyword>
<feature type="region of interest" description="Disordered" evidence="2">
    <location>
        <begin position="307"/>
        <end position="422"/>
    </location>
</feature>
<feature type="compositionally biased region" description="Basic and acidic residues" evidence="2">
    <location>
        <begin position="738"/>
        <end position="754"/>
    </location>
</feature>
<dbReference type="GeneID" id="101731448"/>
<gene>
    <name evidence="5 6" type="primary">LOC101731448</name>
</gene>
<accession>A0A8J0SQW9</accession>
<feature type="region of interest" description="Disordered" evidence="2">
    <location>
        <begin position="733"/>
        <end position="760"/>
    </location>
</feature>
<evidence type="ECO:0000313" key="4">
    <source>
        <dbReference type="Proteomes" id="UP000008143"/>
    </source>
</evidence>
<keyword evidence="1" id="KW-0863">Zinc-finger</keyword>
<dbReference type="GO" id="GO:0008270">
    <property type="term" value="F:zinc ion binding"/>
    <property type="evidence" value="ECO:0007669"/>
    <property type="project" value="UniProtKB-KW"/>
</dbReference>
<feature type="compositionally biased region" description="Gly residues" evidence="2">
    <location>
        <begin position="106"/>
        <end position="120"/>
    </location>
</feature>
<feature type="compositionally biased region" description="Low complexity" evidence="2">
    <location>
        <begin position="70"/>
        <end position="79"/>
    </location>
</feature>
<dbReference type="InterPro" id="IPR000571">
    <property type="entry name" value="Znf_CCCH"/>
</dbReference>
<keyword evidence="4" id="KW-1185">Reference proteome</keyword>
<feature type="compositionally biased region" description="Low complexity" evidence="2">
    <location>
        <begin position="128"/>
        <end position="137"/>
    </location>
</feature>
<keyword evidence="5" id="KW-0176">Collagen</keyword>
<organism evidence="4 5">
    <name type="scientific">Xenopus tropicalis</name>
    <name type="common">Western clawed frog</name>
    <name type="synonym">Silurana tropicalis</name>
    <dbReference type="NCBI Taxonomy" id="8364"/>
    <lineage>
        <taxon>Eukaryota</taxon>
        <taxon>Metazoa</taxon>
        <taxon>Chordata</taxon>
        <taxon>Craniata</taxon>
        <taxon>Vertebrata</taxon>
        <taxon>Euteleostomi</taxon>
        <taxon>Amphibia</taxon>
        <taxon>Batrachia</taxon>
        <taxon>Anura</taxon>
        <taxon>Pipoidea</taxon>
        <taxon>Pipidae</taxon>
        <taxon>Xenopodinae</taxon>
        <taxon>Xenopus</taxon>
        <taxon>Silurana</taxon>
    </lineage>
</organism>